<dbReference type="InterPro" id="IPR006477">
    <property type="entry name" value="Yir_bir_cir"/>
</dbReference>
<organism evidence="1 2">
    <name type="scientific">Plasmodium berghei</name>
    <dbReference type="NCBI Taxonomy" id="5821"/>
    <lineage>
        <taxon>Eukaryota</taxon>
        <taxon>Sar</taxon>
        <taxon>Alveolata</taxon>
        <taxon>Apicomplexa</taxon>
        <taxon>Aconoidasida</taxon>
        <taxon>Haemosporida</taxon>
        <taxon>Plasmodiidae</taxon>
        <taxon>Plasmodium</taxon>
        <taxon>Plasmodium (Vinckeia)</taxon>
    </lineage>
</organism>
<dbReference type="EMBL" id="LT160022">
    <property type="protein sequence ID" value="CXH84833.1"/>
    <property type="molecule type" value="Genomic_DNA"/>
</dbReference>
<evidence type="ECO:0000313" key="2">
    <source>
        <dbReference type="Proteomes" id="UP000069549"/>
    </source>
</evidence>
<name>A0A0Y9TH89_PLABE</name>
<gene>
    <name evidence="1" type="ORF">PBK173_000018400</name>
</gene>
<dbReference type="Pfam" id="PF06022">
    <property type="entry name" value="Cir_Bir_Yir"/>
    <property type="match status" value="1"/>
</dbReference>
<evidence type="ECO:0000313" key="1">
    <source>
        <dbReference type="EMBL" id="CXH84833.1"/>
    </source>
</evidence>
<proteinExistence type="predicted"/>
<sequence length="121" mass="14055">MDMSIISKLYDLFIILCMMHIGFNENDPNYNKYSGKAKEFIENYKKLKGDSSITEDSPYYKLLSTLSNDYDNFKKKCSDVNCKDILPLQSIEKTQIAVDFSERTSEQLYVQGSEVTSSFRR</sequence>
<accession>A0A0Y9TH89</accession>
<dbReference type="AlphaFoldDB" id="A0A0Y9TH89"/>
<dbReference type="Proteomes" id="UP000069549">
    <property type="component" value="Chromosome 2"/>
</dbReference>
<protein>
    <submittedName>
        <fullName evidence="1">Plasmodium variant antigen protein Cir/Yir/Bir, putative</fullName>
    </submittedName>
</protein>
<reference evidence="1 2" key="1">
    <citation type="submission" date="2016-02" db="EMBL/GenBank/DDBJ databases">
        <authorList>
            <consortium name="Pathogen Informatics"/>
        </authorList>
    </citation>
    <scope>NUCLEOTIDE SEQUENCE [LARGE SCALE GENOMIC DNA]</scope>
    <source>
        <strain evidence="1 2">K173</strain>
    </source>
</reference>